<dbReference type="FunFam" id="3.30.2410.10:FF:000005">
    <property type="entry name" value="E3 ubiquitin-protein ligase TRIP12 isoform X1"/>
    <property type="match status" value="1"/>
</dbReference>
<dbReference type="EMBL" id="VZTR01008208">
    <property type="protein sequence ID" value="NXT62812.1"/>
    <property type="molecule type" value="Genomic_DNA"/>
</dbReference>
<keyword evidence="6 12" id="KW-0808">Transferase</keyword>
<evidence type="ECO:0000259" key="14">
    <source>
        <dbReference type="PROSITE" id="PS50237"/>
    </source>
</evidence>
<dbReference type="SMART" id="SM00119">
    <property type="entry name" value="HECTc"/>
    <property type="match status" value="1"/>
</dbReference>
<dbReference type="InterPro" id="IPR037197">
    <property type="entry name" value="WWE_dom_sf"/>
</dbReference>
<dbReference type="SUPFAM" id="SSF48371">
    <property type="entry name" value="ARM repeat"/>
    <property type="match status" value="1"/>
</dbReference>
<dbReference type="GO" id="GO:0043161">
    <property type="term" value="P:proteasome-mediated ubiquitin-dependent protein catabolic process"/>
    <property type="evidence" value="ECO:0007669"/>
    <property type="project" value="TreeGrafter"/>
</dbReference>
<evidence type="ECO:0000256" key="6">
    <source>
        <dbReference type="ARBA" id="ARBA00022679"/>
    </source>
</evidence>
<feature type="compositionally biased region" description="Basic and acidic residues" evidence="13">
    <location>
        <begin position="996"/>
        <end position="1005"/>
    </location>
</feature>
<dbReference type="SUPFAM" id="SSF56204">
    <property type="entry name" value="Hect, E3 ligase catalytic domain"/>
    <property type="match status" value="1"/>
</dbReference>
<feature type="compositionally biased region" description="Low complexity" evidence="13">
    <location>
        <begin position="142"/>
        <end position="182"/>
    </location>
</feature>
<dbReference type="PANTHER" id="PTHR45670">
    <property type="entry name" value="E3 UBIQUITIN-PROTEIN LIGASE TRIP12"/>
    <property type="match status" value="1"/>
</dbReference>
<feature type="active site" description="Glycyl thioester intermediate" evidence="11">
    <location>
        <position position="1893"/>
    </location>
</feature>
<dbReference type="Gene3D" id="3.30.2410.10">
    <property type="entry name" value="Hect, E3 ligase catalytic domain"/>
    <property type="match status" value="1"/>
</dbReference>
<dbReference type="Pfam" id="PF00632">
    <property type="entry name" value="HECT"/>
    <property type="match status" value="1"/>
</dbReference>
<name>A0A7L3E2K8_9PASS</name>
<dbReference type="PROSITE" id="PS50237">
    <property type="entry name" value="HECT"/>
    <property type="match status" value="1"/>
</dbReference>
<keyword evidence="17" id="KW-1185">Reference proteome</keyword>
<evidence type="ECO:0000256" key="13">
    <source>
        <dbReference type="SAM" id="MobiDB-lite"/>
    </source>
</evidence>
<keyword evidence="9" id="KW-0234">DNA repair</keyword>
<feature type="compositionally biased region" description="Polar residues" evidence="13">
    <location>
        <begin position="327"/>
        <end position="338"/>
    </location>
</feature>
<dbReference type="InterPro" id="IPR000569">
    <property type="entry name" value="HECT_dom"/>
</dbReference>
<evidence type="ECO:0000256" key="4">
    <source>
        <dbReference type="ARBA" id="ARBA00006331"/>
    </source>
</evidence>
<dbReference type="UniPathway" id="UPA00143"/>
<dbReference type="InterPro" id="IPR004170">
    <property type="entry name" value="WWE_dom"/>
</dbReference>
<evidence type="ECO:0000256" key="9">
    <source>
        <dbReference type="ARBA" id="ARBA00023204"/>
    </source>
</evidence>
<organism evidence="16 17">
    <name type="scientific">Chaetops frenatus</name>
    <name type="common">Rufous rock-jumper</name>
    <dbReference type="NCBI Taxonomy" id="221966"/>
    <lineage>
        <taxon>Eukaryota</taxon>
        <taxon>Metazoa</taxon>
        <taxon>Chordata</taxon>
        <taxon>Craniata</taxon>
        <taxon>Vertebrata</taxon>
        <taxon>Euteleostomi</taxon>
        <taxon>Archelosauria</taxon>
        <taxon>Archosauria</taxon>
        <taxon>Dinosauria</taxon>
        <taxon>Saurischia</taxon>
        <taxon>Theropoda</taxon>
        <taxon>Coelurosauria</taxon>
        <taxon>Aves</taxon>
        <taxon>Neognathae</taxon>
        <taxon>Neoaves</taxon>
        <taxon>Telluraves</taxon>
        <taxon>Australaves</taxon>
        <taxon>Passeriformes</taxon>
        <taxon>Picathartidae</taxon>
        <taxon>Chaetops</taxon>
    </lineage>
</organism>
<comment type="catalytic activity">
    <reaction evidence="1 12">
        <text>S-ubiquitinyl-[E2 ubiquitin-conjugating enzyme]-L-cysteine + [acceptor protein]-L-lysine = [E2 ubiquitin-conjugating enzyme]-L-cysteine + N(6)-ubiquitinyl-[acceptor protein]-L-lysine.</text>
        <dbReference type="EC" id="2.3.2.26"/>
    </reaction>
</comment>
<feature type="compositionally biased region" description="Polar residues" evidence="13">
    <location>
        <begin position="86"/>
        <end position="98"/>
    </location>
</feature>
<feature type="compositionally biased region" description="Low complexity" evidence="13">
    <location>
        <begin position="1008"/>
        <end position="1019"/>
    </location>
</feature>
<dbReference type="Gene3D" id="3.30.2160.10">
    <property type="entry name" value="Hect, E3 ligase catalytic domain"/>
    <property type="match status" value="1"/>
</dbReference>
<feature type="compositionally biased region" description="Polar residues" evidence="13">
    <location>
        <begin position="247"/>
        <end position="257"/>
    </location>
</feature>
<dbReference type="FunFam" id="3.30.2160.10:FF:000013">
    <property type="entry name" value="E3 ubiquitin-protein ligase TRIP12 isoform X1"/>
    <property type="match status" value="1"/>
</dbReference>
<reference evidence="16 17" key="1">
    <citation type="submission" date="2019-09" db="EMBL/GenBank/DDBJ databases">
        <title>Bird 10,000 Genomes (B10K) Project - Family phase.</title>
        <authorList>
            <person name="Zhang G."/>
        </authorList>
    </citation>
    <scope>NUCLEOTIDE SEQUENCE [LARGE SCALE GENOMIC DNA]</scope>
    <source>
        <strain evidence="16">B10K-DU-012-41</strain>
    </source>
</reference>
<evidence type="ECO:0000313" key="16">
    <source>
        <dbReference type="EMBL" id="NXT62812.1"/>
    </source>
</evidence>
<accession>A0A7L3E2K8</accession>
<comment type="subcellular location">
    <subcellularLocation>
        <location evidence="2 12">Nucleus</location>
        <location evidence="2 12">Nucleoplasm</location>
    </subcellularLocation>
</comment>
<dbReference type="PANTHER" id="PTHR45670:SF13">
    <property type="entry name" value="E3 UBIQUITIN-PROTEIN LIGASE TRIP12"/>
    <property type="match status" value="1"/>
</dbReference>
<feature type="compositionally biased region" description="Basic and acidic residues" evidence="13">
    <location>
        <begin position="313"/>
        <end position="325"/>
    </location>
</feature>
<evidence type="ECO:0000256" key="8">
    <source>
        <dbReference type="ARBA" id="ARBA00022786"/>
    </source>
</evidence>
<comment type="pathway">
    <text evidence="3 12">Protein modification; protein ubiquitination.</text>
</comment>
<dbReference type="InterPro" id="IPR035983">
    <property type="entry name" value="Hect_E3_ubiquitin_ligase"/>
</dbReference>
<sequence length="1926" mass="213542">RGCSSSAVLIPQQEDPERVNTSEKQKTGQVPKKDNSRGVKRSASPDYRRTNSPSSAKKPKALQHTETSSETNKPHTKSKRRHSDQEQPQSTQLPSTSKAHTRKGGAAGSSRSQKRKRTENLSCIKSGSSVESAGTEEKSAKVSKLASKSVTSAKAGCSTITDSSSSASTSSSSSAVASASSTVPQGARVKQGKDQSKARRSRSASSPSPRRSSRDKEPSKTGGSSKFDWAARFSPKVSLPKTKLSLPGSSKSETSKPGPSGLQAKLASLRKSTKKRSESPPAELPSLRRSTRQKTTGSCASTSRRGSGLGKRGAAEARRQEKMADPDNNQDGVNSSAARTDEPPQGAAASSSVAGAVGMTTSGESESDDSEMGRLQALLEARGLPPHLFGPLGPRMSQLFHRTIGSGASSKAQQLLQGLQATDESQQLQAVIEMCQLLVMGNEETLGGFPVKSVVPALITLLQMEHNFDIMNHACRALTYMMEALPRSSAVVVDAIPVFLEKLQVIQCIDVAEQALTALEMLSRRHSKAILQAGGLADCLLYLEFFSINAQRNALAIAANCCQSITPDEFHFVADSLPLLTQRLTHQDKKSVESTCLCFARLVDNFQHEENLLQQVASKDLLTNIQQLLVVTPPILSSGMFIMVVRMFSLMCSNCPTLAVQLMKQNIAETLHFLLCGASNGSCQEQIDLVPRSPQELYELTSLICELMPCLPKEGIFAVDTMLKKGNAQNTDGAIWQWRDDRGLWHPYNRIDSRIIEQINEDTGTARAIQRKPNPLANTNTSGHSELKKDDARAQLMKEDPELAKSFIKTLFGVLYEVYSSSAGPAVRHKCLRAILRIIYFADAELLKDVLKNHAVSSHIASMLSSQDLKIVVGALQMAEILMQKLPDIFSVYFRREDLFFLKGVMHQVKNLAESEALLTSPPKVCSNGSGTLGTTTTISTGTATAASNAAADLGSPSLQHSREDSLDLSPQGRLSDVLKRKRLPKRGPRRPKYSPPRDDDKVDNQAKSPTTTQSPKSSFLASLNPKTWGRLSTQSNSNNIEPARTAGVSGLARAASKDTISNNREKIKGWIKEQAHKFVEHYFSSENMDGSNPALNVLQRLCTATEQLNLQVDGGTECLVEIRSIVSESDVSSFEIQHSGFVKQLLLYLTSKSEKDAVSRDIRLKRFLHVFFSSPLPGEEPLGRLEPLENAPLLALVHKMNNCLSQMEQFPVKVHDFPSGNGTGSSFSLNRGSQALKFFNTHQLKCQLQRHPDCANVKQWKGGPVKIDPLALVQAIERYLVVRGYGRVREDDEDSDDDGSDEEIDESLAAQFLNSGNVRHRLQFYIGDHLLPYNMTVYQAVRQYSLQAEEERESTDDESNPLGRAGIWTKTHTIWYKPVREDEDGNKDCVGGKRGRAQTAPTKTSPRNSKKHDELWHDGVCPSVLNPLEIYLISTPPENITFEDPSLDVILLLRVLHAISRYWYYLYDNAVCKEIIPTSEFINSKLTAKANRQLQDPLVIMTGNIPTWLTELGKTCPFFFPFDTRQMLFYVTAFDRDRAMQRLLDTNPEINQSDSQDSRVAPRLDRKKRTVNRDELLKQAESVMQDLGSSRAMLEIQYENEVGTGLGPTLEFYALVSQELQRADLGLWRGEEVTLANPKVQCFGFQVDLPLGLPFYKWMLRQETSLTSHDLFSIDPVVAKSIYHLEDIVRQKKRLEQDKTQTKESLQYALEALTMNGCSVEDLGLDFTLPGFPNIELKKGGKDTPVTIHNLEEYLRLVIFWALNEGVARQFDSFRDGFESVFPLSHLQYFYPEELEQLLCGSKTDTWDAKTLMECCRPDHGYTHDSRAVKYLFEILSSFDSEQQRLFLQFVTGSPRLPVGGFRSLNPPLTIVRKTFESTENPDDFLPSVMTCVNYLKLPDYSTIEIMREKLLIAAREGQQSFHLS</sequence>
<evidence type="ECO:0000256" key="12">
    <source>
        <dbReference type="RuleBase" id="RU369009"/>
    </source>
</evidence>
<feature type="compositionally biased region" description="Basic and acidic residues" evidence="13">
    <location>
        <begin position="15"/>
        <end position="37"/>
    </location>
</feature>
<dbReference type="GO" id="GO:0061630">
    <property type="term" value="F:ubiquitin protein ligase activity"/>
    <property type="evidence" value="ECO:0007669"/>
    <property type="project" value="UniProtKB-UniRule"/>
</dbReference>
<feature type="region of interest" description="Disordered" evidence="13">
    <location>
        <begin position="1547"/>
        <end position="1566"/>
    </location>
</feature>
<feature type="compositionally biased region" description="Polar residues" evidence="13">
    <location>
        <begin position="1020"/>
        <end position="1041"/>
    </location>
</feature>
<dbReference type="FunFam" id="1.25.10.10:FF:000018">
    <property type="entry name" value="E3 ubiquitin-protein ligase TRIP12 isoform X3"/>
    <property type="match status" value="1"/>
</dbReference>
<keyword evidence="8 11" id="KW-0833">Ubl conjugation pathway</keyword>
<keyword evidence="5" id="KW-0597">Phosphoprotein</keyword>
<feature type="compositionally biased region" description="Low complexity" evidence="13">
    <location>
        <begin position="346"/>
        <end position="364"/>
    </location>
</feature>
<dbReference type="Gene3D" id="1.25.10.10">
    <property type="entry name" value="Leucine-rich Repeat Variant"/>
    <property type="match status" value="1"/>
</dbReference>
<dbReference type="InterPro" id="IPR045322">
    <property type="entry name" value="HECTD1/TRIP12-like"/>
</dbReference>
<dbReference type="InterPro" id="IPR011989">
    <property type="entry name" value="ARM-like"/>
</dbReference>
<dbReference type="EC" id="2.3.2.26" evidence="12"/>
<keyword evidence="10 12" id="KW-0539">Nucleus</keyword>
<evidence type="ECO:0000259" key="15">
    <source>
        <dbReference type="PROSITE" id="PS50918"/>
    </source>
</evidence>
<feature type="region of interest" description="Disordered" evidence="13">
    <location>
        <begin position="953"/>
        <end position="1050"/>
    </location>
</feature>
<dbReference type="Pfam" id="PF25579">
    <property type="entry name" value="TPR_TRIP12_N"/>
    <property type="match status" value="1"/>
</dbReference>
<dbReference type="PROSITE" id="PS50918">
    <property type="entry name" value="WWE"/>
    <property type="match status" value="1"/>
</dbReference>
<dbReference type="GO" id="GO:0006281">
    <property type="term" value="P:DNA repair"/>
    <property type="evidence" value="ECO:0007669"/>
    <property type="project" value="UniProtKB-KW"/>
</dbReference>
<comment type="similarity">
    <text evidence="4 12">Belongs to the UPL family. K-HECT subfamily.</text>
</comment>
<feature type="compositionally biased region" description="Polar residues" evidence="13">
    <location>
        <begin position="293"/>
        <end position="305"/>
    </location>
</feature>
<evidence type="ECO:0000256" key="10">
    <source>
        <dbReference type="ARBA" id="ARBA00023242"/>
    </source>
</evidence>
<feature type="domain" description="WWE" evidence="15">
    <location>
        <begin position="722"/>
        <end position="809"/>
    </location>
</feature>
<dbReference type="GO" id="GO:0000209">
    <property type="term" value="P:protein polyubiquitination"/>
    <property type="evidence" value="ECO:0007669"/>
    <property type="project" value="TreeGrafter"/>
</dbReference>
<evidence type="ECO:0000313" key="17">
    <source>
        <dbReference type="Proteomes" id="UP000563107"/>
    </source>
</evidence>
<keyword evidence="16" id="KW-0436">Ligase</keyword>
<dbReference type="InterPro" id="IPR057948">
    <property type="entry name" value="TPR_TRIP12_N"/>
</dbReference>
<gene>
    <name evidence="16" type="primary">Trip12</name>
    <name evidence="16" type="ORF">CHAFRE_R08742</name>
</gene>
<feature type="non-terminal residue" evidence="16">
    <location>
        <position position="1926"/>
    </location>
</feature>
<dbReference type="InterPro" id="IPR016024">
    <property type="entry name" value="ARM-type_fold"/>
</dbReference>
<evidence type="ECO:0000256" key="5">
    <source>
        <dbReference type="ARBA" id="ARBA00022553"/>
    </source>
</evidence>
<evidence type="ECO:0000256" key="2">
    <source>
        <dbReference type="ARBA" id="ARBA00004642"/>
    </source>
</evidence>
<dbReference type="GO" id="GO:0016874">
    <property type="term" value="F:ligase activity"/>
    <property type="evidence" value="ECO:0007669"/>
    <property type="project" value="UniProtKB-KW"/>
</dbReference>
<evidence type="ECO:0000256" key="1">
    <source>
        <dbReference type="ARBA" id="ARBA00000885"/>
    </source>
</evidence>
<evidence type="ECO:0000256" key="7">
    <source>
        <dbReference type="ARBA" id="ARBA00022763"/>
    </source>
</evidence>
<dbReference type="SUPFAM" id="SSF117839">
    <property type="entry name" value="WWE domain"/>
    <property type="match status" value="1"/>
</dbReference>
<protein>
    <recommendedName>
        <fullName evidence="12">E3 ubiquitin-protein ligase</fullName>
        <ecNumber evidence="12">2.3.2.26</ecNumber>
    </recommendedName>
</protein>
<feature type="region of interest" description="Disordered" evidence="13">
    <location>
        <begin position="1385"/>
        <end position="1414"/>
    </location>
</feature>
<feature type="compositionally biased region" description="Basic residues" evidence="13">
    <location>
        <begin position="980"/>
        <end position="993"/>
    </location>
</feature>
<feature type="domain" description="HECT" evidence="14">
    <location>
        <begin position="1648"/>
        <end position="1926"/>
    </location>
</feature>
<dbReference type="CDD" id="cd00078">
    <property type="entry name" value="HECTc"/>
    <property type="match status" value="1"/>
</dbReference>
<evidence type="ECO:0000256" key="3">
    <source>
        <dbReference type="ARBA" id="ARBA00004906"/>
    </source>
</evidence>
<feature type="region of interest" description="Disordered" evidence="13">
    <location>
        <begin position="1"/>
        <end position="371"/>
    </location>
</feature>
<evidence type="ECO:0000256" key="11">
    <source>
        <dbReference type="PROSITE-ProRule" id="PRU00104"/>
    </source>
</evidence>
<dbReference type="Proteomes" id="UP000563107">
    <property type="component" value="Unassembled WGS sequence"/>
</dbReference>
<dbReference type="GO" id="GO:0016607">
    <property type="term" value="C:nuclear speck"/>
    <property type="evidence" value="ECO:0007669"/>
    <property type="project" value="TreeGrafter"/>
</dbReference>
<keyword evidence="7" id="KW-0227">DNA damage</keyword>
<dbReference type="Gene3D" id="3.90.1750.10">
    <property type="entry name" value="Hect, E3 ligase catalytic domains"/>
    <property type="match status" value="1"/>
</dbReference>
<proteinExistence type="inferred from homology"/>
<comment type="caution">
    <text evidence="16">The sequence shown here is derived from an EMBL/GenBank/DDBJ whole genome shotgun (WGS) entry which is preliminary data.</text>
</comment>
<feature type="non-terminal residue" evidence="16">
    <location>
        <position position="1"/>
    </location>
</feature>
<comment type="function">
    <text evidence="12">E3 ubiquitin-protein ligase involved in ubiquitin fusion degradation (UFD) pathway and regulation of DNA repair. Part of the ubiquitin fusion degradation (UFD) pathway, a process that mediates ubiquitination of protein at their N-terminus, regardless of the presence of lysine residues in target proteins.</text>
</comment>
<feature type="compositionally biased region" description="Polar residues" evidence="13">
    <location>
        <begin position="120"/>
        <end position="132"/>
    </location>
</feature>